<evidence type="ECO:0000256" key="6">
    <source>
        <dbReference type="PROSITE-ProRule" id="PRU00472"/>
    </source>
</evidence>
<name>A0A8S4H378_PLAVI</name>
<dbReference type="GO" id="GO:0003676">
    <property type="term" value="F:nucleic acid binding"/>
    <property type="evidence" value="ECO:0007669"/>
    <property type="project" value="InterPro"/>
</dbReference>
<accession>A0A8S4H378</accession>
<evidence type="ECO:0000256" key="3">
    <source>
        <dbReference type="ARBA" id="ARBA00022771"/>
    </source>
</evidence>
<dbReference type="Pfam" id="PF01096">
    <property type="entry name" value="Zn_ribbon_TFIIS"/>
    <property type="match status" value="1"/>
</dbReference>
<dbReference type="GO" id="GO:0006351">
    <property type="term" value="P:DNA-templated transcription"/>
    <property type="evidence" value="ECO:0007669"/>
    <property type="project" value="InterPro"/>
</dbReference>
<evidence type="ECO:0000259" key="10">
    <source>
        <dbReference type="PROSITE" id="PS51319"/>
    </source>
</evidence>
<keyword evidence="4" id="KW-0862">Zinc</keyword>
<dbReference type="PROSITE" id="PS51133">
    <property type="entry name" value="ZF_TFIIS_2"/>
    <property type="match status" value="1"/>
</dbReference>
<feature type="domain" description="TFIIS N-terminal" evidence="10">
    <location>
        <begin position="64"/>
        <end position="146"/>
    </location>
</feature>
<feature type="compositionally biased region" description="Acidic residues" evidence="8">
    <location>
        <begin position="58"/>
        <end position="68"/>
    </location>
</feature>
<dbReference type="Proteomes" id="UP000779233">
    <property type="component" value="Unassembled WGS sequence"/>
</dbReference>
<dbReference type="GO" id="GO:0005634">
    <property type="term" value="C:nucleus"/>
    <property type="evidence" value="ECO:0007669"/>
    <property type="project" value="UniProtKB-SubCell"/>
</dbReference>
<sequence>MHSHKLPLSVRRPPAPPPQDFFFFNPPVKNMTLTENIAKITTIQERLKDKESKFVSANEEEAEEEAEAGAEAGAEAEEQKKTIDESTIKEIIEDLISLKDVEINKDILKQTKIGVTVNKFTKIKNEEIQNVAKDLVDKWKNIAIKEKHSSTGSRSAESLKKRKSELVEGSDNNTCSEDYELKKVKVKNVSEHSAKQGTIQSGSPNHGEPNNKADHLLFSKHHNSDHLPIKGSVQNSYHFSELKHVNTDLKALTEWNYNGKFHNDVLRDKAKQFLFKAFITGSDDNLLYLIDRKKLNDIIYNIENELHKFFIEKKQSQKEYNMQLKSIKFNLCDKKNPSFNEKIYAEYIPPRTIATMNSQEMASDEKKKERNKCLQESLQACQSDWDVKNILLKKTRKGEFQCFKCKGYETVYHQLQTRSSDEPMTTFVTCLKCNNRWKF</sequence>
<feature type="region of interest" description="Disordered" evidence="8">
    <location>
        <begin position="51"/>
        <end position="81"/>
    </location>
</feature>
<feature type="region of interest" description="Disordered" evidence="8">
    <location>
        <begin position="147"/>
        <end position="172"/>
    </location>
</feature>
<evidence type="ECO:0000259" key="11">
    <source>
        <dbReference type="PROSITE" id="PS51321"/>
    </source>
</evidence>
<evidence type="ECO:0000313" key="12">
    <source>
        <dbReference type="EMBL" id="CAG9472108.1"/>
    </source>
</evidence>
<keyword evidence="5 7" id="KW-0539">Nucleus</keyword>
<dbReference type="PIRSF" id="PIRSF006704">
    <property type="entry name" value="TF_IIS"/>
    <property type="match status" value="1"/>
</dbReference>
<evidence type="ECO:0000256" key="2">
    <source>
        <dbReference type="ARBA" id="ARBA00022723"/>
    </source>
</evidence>
<feature type="compositionally biased region" description="Polar residues" evidence="8">
    <location>
        <begin position="195"/>
        <end position="204"/>
    </location>
</feature>
<gene>
    <name evidence="12" type="ORF">PVW1_140029900</name>
</gene>
<feature type="domain" description="TFIIS central" evidence="11">
    <location>
        <begin position="266"/>
        <end position="389"/>
    </location>
</feature>
<proteinExistence type="predicted"/>
<feature type="domain" description="TFIIS-type" evidence="9">
    <location>
        <begin position="398"/>
        <end position="438"/>
    </location>
</feature>
<dbReference type="VEuPathDB" id="PlasmoDB:PVPAM_140031300"/>
<dbReference type="Gene3D" id="1.20.930.10">
    <property type="entry name" value="Conserved domain common to transcription factors TFIIS, elongin A, CRSP70"/>
    <property type="match status" value="1"/>
</dbReference>
<dbReference type="AlphaFoldDB" id="A0A8S4H378"/>
<dbReference type="Pfam" id="PF07500">
    <property type="entry name" value="TFIIS_M"/>
    <property type="match status" value="1"/>
</dbReference>
<dbReference type="PROSITE" id="PS51321">
    <property type="entry name" value="TFIIS_CENTRAL"/>
    <property type="match status" value="1"/>
</dbReference>
<dbReference type="InterPro" id="IPR017923">
    <property type="entry name" value="TFIIS_N"/>
</dbReference>
<evidence type="ECO:0000256" key="7">
    <source>
        <dbReference type="PROSITE-ProRule" id="PRU00649"/>
    </source>
</evidence>
<protein>
    <submittedName>
        <fullName evidence="12">(malaria parasite P. vivax) hypothetical protein</fullName>
    </submittedName>
</protein>
<evidence type="ECO:0000256" key="1">
    <source>
        <dbReference type="ARBA" id="ARBA00004123"/>
    </source>
</evidence>
<dbReference type="SUPFAM" id="SSF46942">
    <property type="entry name" value="Elongation factor TFIIS domain 2"/>
    <property type="match status" value="1"/>
</dbReference>
<dbReference type="CDD" id="cd00183">
    <property type="entry name" value="TFIIS_I"/>
    <property type="match status" value="1"/>
</dbReference>
<evidence type="ECO:0000259" key="9">
    <source>
        <dbReference type="PROSITE" id="PS51133"/>
    </source>
</evidence>
<keyword evidence="3 6" id="KW-0863">Zinc-finger</keyword>
<evidence type="ECO:0000313" key="13">
    <source>
        <dbReference type="Proteomes" id="UP000779233"/>
    </source>
</evidence>
<dbReference type="PROSITE" id="PS51319">
    <property type="entry name" value="TFIIS_N"/>
    <property type="match status" value="1"/>
</dbReference>
<dbReference type="CDD" id="cd13749">
    <property type="entry name" value="Zn-ribbon_TFIIS"/>
    <property type="match status" value="1"/>
</dbReference>
<comment type="caution">
    <text evidence="12">The sequence shown here is derived from an EMBL/GenBank/DDBJ whole genome shotgun (WGS) entry which is preliminary data.</text>
</comment>
<comment type="subcellular location">
    <subcellularLocation>
        <location evidence="1 7">Nucleus</location>
    </subcellularLocation>
</comment>
<dbReference type="InterPro" id="IPR035100">
    <property type="entry name" value="TF_IIS-typ"/>
</dbReference>
<dbReference type="SUPFAM" id="SSF57783">
    <property type="entry name" value="Zinc beta-ribbon"/>
    <property type="match status" value="1"/>
</dbReference>
<dbReference type="PANTHER" id="PTHR11477">
    <property type="entry name" value="TRANSCRIPTION FACTOR S-II ZINC FINGER DOMAIN-CONTAINING PROTEIN"/>
    <property type="match status" value="1"/>
</dbReference>
<dbReference type="InterPro" id="IPR003617">
    <property type="entry name" value="TFIIS/CRSP70_N_sub"/>
</dbReference>
<evidence type="ECO:0000256" key="4">
    <source>
        <dbReference type="ARBA" id="ARBA00022833"/>
    </source>
</evidence>
<dbReference type="PROSITE" id="PS00466">
    <property type="entry name" value="ZF_TFIIS_1"/>
    <property type="match status" value="1"/>
</dbReference>
<dbReference type="SMART" id="SM00440">
    <property type="entry name" value="ZnF_C2C2"/>
    <property type="match status" value="1"/>
</dbReference>
<dbReference type="GO" id="GO:0008270">
    <property type="term" value="F:zinc ion binding"/>
    <property type="evidence" value="ECO:0007669"/>
    <property type="project" value="UniProtKB-KW"/>
</dbReference>
<dbReference type="InterPro" id="IPR001222">
    <property type="entry name" value="Znf_TFIIS"/>
</dbReference>
<dbReference type="InterPro" id="IPR003618">
    <property type="entry name" value="TFIIS_cen_dom"/>
</dbReference>
<dbReference type="EMBL" id="CAJZCX010000003">
    <property type="protein sequence ID" value="CAG9472108.1"/>
    <property type="molecule type" value="Genomic_DNA"/>
</dbReference>
<dbReference type="Pfam" id="PF08711">
    <property type="entry name" value="Med26"/>
    <property type="match status" value="1"/>
</dbReference>
<dbReference type="SMART" id="SM00510">
    <property type="entry name" value="TFS2M"/>
    <property type="match status" value="1"/>
</dbReference>
<evidence type="ECO:0000256" key="5">
    <source>
        <dbReference type="ARBA" id="ARBA00023242"/>
    </source>
</evidence>
<dbReference type="Gene3D" id="2.20.25.10">
    <property type="match status" value="1"/>
</dbReference>
<feature type="region of interest" description="Disordered" evidence="8">
    <location>
        <begin position="189"/>
        <end position="214"/>
    </location>
</feature>
<reference evidence="12" key="1">
    <citation type="submission" date="2021-09" db="EMBL/GenBank/DDBJ databases">
        <authorList>
            <consortium name="Pathogen Informatics"/>
        </authorList>
    </citation>
    <scope>NUCLEOTIDE SEQUENCE</scope>
    <source>
        <strain evidence="12">PvW1</strain>
    </source>
</reference>
<organism evidence="12 13">
    <name type="scientific">Plasmodium vivax</name>
    <name type="common">malaria parasite P. vivax</name>
    <dbReference type="NCBI Taxonomy" id="5855"/>
    <lineage>
        <taxon>Eukaryota</taxon>
        <taxon>Sar</taxon>
        <taxon>Alveolata</taxon>
        <taxon>Apicomplexa</taxon>
        <taxon>Aconoidasida</taxon>
        <taxon>Haemosporida</taxon>
        <taxon>Plasmodiidae</taxon>
        <taxon>Plasmodium</taxon>
        <taxon>Plasmodium (Plasmodium)</taxon>
    </lineage>
</organism>
<dbReference type="InterPro" id="IPR035441">
    <property type="entry name" value="TFIIS/LEDGF_dom_sf"/>
</dbReference>
<dbReference type="SUPFAM" id="SSF47676">
    <property type="entry name" value="Conserved domain common to transcription factors TFIIS, elongin A, CRSP70"/>
    <property type="match status" value="1"/>
</dbReference>
<dbReference type="SMART" id="SM00509">
    <property type="entry name" value="TFS2N"/>
    <property type="match status" value="1"/>
</dbReference>
<dbReference type="Gene3D" id="1.10.472.30">
    <property type="entry name" value="Transcription elongation factor S-II, central domain"/>
    <property type="match status" value="1"/>
</dbReference>
<dbReference type="InterPro" id="IPR036575">
    <property type="entry name" value="TFIIS_cen_dom_sf"/>
</dbReference>
<keyword evidence="2" id="KW-0479">Metal-binding</keyword>
<evidence type="ECO:0000256" key="8">
    <source>
        <dbReference type="SAM" id="MobiDB-lite"/>
    </source>
</evidence>
<dbReference type="PANTHER" id="PTHR11477:SF0">
    <property type="entry name" value="IP08861P-RELATED"/>
    <property type="match status" value="1"/>
</dbReference>